<organism evidence="2 3">
    <name type="scientific">Meloidogyne graminicola</name>
    <dbReference type="NCBI Taxonomy" id="189291"/>
    <lineage>
        <taxon>Eukaryota</taxon>
        <taxon>Metazoa</taxon>
        <taxon>Ecdysozoa</taxon>
        <taxon>Nematoda</taxon>
        <taxon>Chromadorea</taxon>
        <taxon>Rhabditida</taxon>
        <taxon>Tylenchina</taxon>
        <taxon>Tylenchomorpha</taxon>
        <taxon>Tylenchoidea</taxon>
        <taxon>Meloidogynidae</taxon>
        <taxon>Meloidogyninae</taxon>
        <taxon>Meloidogyne</taxon>
    </lineage>
</organism>
<dbReference type="EMBL" id="JABEBT010000001">
    <property type="protein sequence ID" value="KAF7640357.1"/>
    <property type="molecule type" value="Genomic_DNA"/>
</dbReference>
<feature type="compositionally biased region" description="Basic residues" evidence="1">
    <location>
        <begin position="66"/>
        <end position="76"/>
    </location>
</feature>
<evidence type="ECO:0000256" key="1">
    <source>
        <dbReference type="SAM" id="MobiDB-lite"/>
    </source>
</evidence>
<feature type="compositionally biased region" description="Polar residues" evidence="1">
    <location>
        <begin position="48"/>
        <end position="61"/>
    </location>
</feature>
<sequence>MGVDLLLETVQVLMPFGMLQMRQLKDHFNNLLQKINKCALMCELTPLNSSTASSSKDIVQINNNTKNRRRSRKRRRVEKEMKNISKDEENEGSDDPTEDATTVEQLQRRVKRLERELARVVQINAEIYDYAANLTIEEENIIT</sequence>
<proteinExistence type="predicted"/>
<feature type="region of interest" description="Disordered" evidence="1">
    <location>
        <begin position="48"/>
        <end position="105"/>
    </location>
</feature>
<evidence type="ECO:0000313" key="3">
    <source>
        <dbReference type="Proteomes" id="UP000605970"/>
    </source>
</evidence>
<dbReference type="Proteomes" id="UP000605970">
    <property type="component" value="Unassembled WGS sequence"/>
</dbReference>
<gene>
    <name evidence="2" type="ORF">Mgra_00000176</name>
</gene>
<comment type="caution">
    <text evidence="2">The sequence shown here is derived from an EMBL/GenBank/DDBJ whole genome shotgun (WGS) entry which is preliminary data.</text>
</comment>
<reference evidence="2" key="1">
    <citation type="journal article" date="2020" name="Ecol. Evol.">
        <title>Genome structure and content of the rice root-knot nematode (Meloidogyne graminicola).</title>
        <authorList>
            <person name="Phan N.T."/>
            <person name="Danchin E.G.J."/>
            <person name="Klopp C."/>
            <person name="Perfus-Barbeoch L."/>
            <person name="Kozlowski D.K."/>
            <person name="Koutsovoulos G.D."/>
            <person name="Lopez-Roques C."/>
            <person name="Bouchez O."/>
            <person name="Zahm M."/>
            <person name="Besnard G."/>
            <person name="Bellafiore S."/>
        </authorList>
    </citation>
    <scope>NUCLEOTIDE SEQUENCE</scope>
    <source>
        <strain evidence="2">VN-18</strain>
    </source>
</reference>
<feature type="compositionally biased region" description="Acidic residues" evidence="1">
    <location>
        <begin position="88"/>
        <end position="98"/>
    </location>
</feature>
<accession>A0A8T0A3D7</accession>
<dbReference type="AlphaFoldDB" id="A0A8T0A3D7"/>
<feature type="compositionally biased region" description="Basic and acidic residues" evidence="1">
    <location>
        <begin position="77"/>
        <end position="87"/>
    </location>
</feature>
<keyword evidence="3" id="KW-1185">Reference proteome</keyword>
<protein>
    <submittedName>
        <fullName evidence="2">Uncharacterized protein</fullName>
    </submittedName>
</protein>
<evidence type="ECO:0000313" key="2">
    <source>
        <dbReference type="EMBL" id="KAF7640357.1"/>
    </source>
</evidence>
<name>A0A8T0A3D7_9BILA</name>